<feature type="repeat" description="TPR" evidence="1">
    <location>
        <begin position="137"/>
        <end position="170"/>
    </location>
</feature>
<sequence length="1351" mass="155162">MSNRNQAKLVSSLTQADQGSLVLSQQSKKSKINPALSHYKLGLVLAKKGKLKEAITAYRKAIKVEPIFENTYHSLGDALVEIGEKEEAIDVYRKAVELKPELWEVYHKLGNLLQDTEEFEEAVVAYNKSIELKQDFCWSYNNLGDALLKLERWQEAVAAYRQAIKLNPDFCWGHCKLGDVLAELQESEEAITAYHQAVAINPQAPWYLYKLGELLRQQGQFKEAVGYLRRAVELQADVPEFHLGLGATLVKLGQWSEAEKYLNQVIQFPSNSLPTHYLAEAYYYFGVAQSKQQKWSEAVELYHRSLEINPNGRDCSLGLAEALSQLGQWSKAVEYYRQAVLLSGESSEVVFRLGQALGQLKRWAENVKSDQELDFQPEKVGDVKGEIVSHQQAVTKEAKIILFMPYYKAKHPERQQELIYCLQKNVQCDELEKIVLIIDDNHIPEVESPKIEIVKIAARPTYLDWVELTEKRCRGQISILANTDIYFDESISWLREIFSANPQAFVALSRYEKEGSNQTLHKNPHWSQDVWAVSGEHKFTKSFKNSLRVSLGVPRCDNKIAYLFAIHGAPVYNPCHHIKTVHVQESQLRYYDKYGDTTVLGGTAWVYPSVVIDEPSKLQIDLWTLNSSDLAGVQINKTWDSLNKKSKKEPEKVSETRIEEKSEAQKRIKNVIAFDSDWQYPAITEKYAYEMANKFAIGDQYAKNVVYFGFPWATLIDKLLYSKDPTEVNTLIENLLGFKSELQEYKKVITVCQHIRMLEFEKIFNEVGITDIFWSHTIKDQNVLPSYPNISLHPFPLYPVQAINIEQTDTEKKYLYSFVGARSNKSYLTDSRNKIIDYLSGDNRGLIIERDQWHYNRIVYDHQILKEVKESDALIHQSASEEFKQVMKQSVFSLCPSGSGPNSIRLWEAMGFGVIPVVLADTYLPPGDLTLWSEATVMCPETLEDIKALPDRLAEIQKDDELLNRKRHALKQLWMKYGPDCFVYDIVKLFFKYASGNIGSSPVKTSPSQEAKKAANVPATSIQELKKREVKKEDFKPSYTWPNPTFPFRLYYDSPQCRIFIIENIQHNWNWMAECHARFRKTDFFFVMTGWYQSPSFADEAETIFSVLNLDKTQFFFMYNSPLEMQHFAEKGFQGDVINQNAWLDEKNLVMQPLGKDKIYDAIYVDFDKKSKRYQLASQVSRLALVTTANPGKVVSEIPPHDYLNDKPLPPKEICEKMSQAHCGLILSAEEGACSTSSEYLLCGIPVVSTPSLGGRDVWYDEYNSIICEPTPEAVALAVEKFLQNPPDPQHIRQKHIEKAEEYRAKFIQVVADVFNRFGVVDVDPSSYFNKNFYHRMRKSENINFVKSLFC</sequence>
<dbReference type="Pfam" id="PF13414">
    <property type="entry name" value="TPR_11"/>
    <property type="match status" value="2"/>
</dbReference>
<dbReference type="SMART" id="SM00028">
    <property type="entry name" value="TPR"/>
    <property type="match status" value="9"/>
</dbReference>
<feature type="repeat" description="TPR" evidence="1">
    <location>
        <begin position="279"/>
        <end position="312"/>
    </location>
</feature>
<dbReference type="InterPro" id="IPR019734">
    <property type="entry name" value="TPR_rpt"/>
</dbReference>
<dbReference type="Gene3D" id="1.25.40.10">
    <property type="entry name" value="Tetratricopeptide repeat domain"/>
    <property type="match status" value="4"/>
</dbReference>
<dbReference type="Pfam" id="PF00515">
    <property type="entry name" value="TPR_1"/>
    <property type="match status" value="1"/>
</dbReference>
<dbReference type="PROSITE" id="PS50293">
    <property type="entry name" value="TPR_REGION"/>
    <property type="match status" value="4"/>
</dbReference>
<feature type="repeat" description="TPR" evidence="1">
    <location>
        <begin position="205"/>
        <end position="238"/>
    </location>
</feature>
<gene>
    <name evidence="4" type="ORF">WN50_35310</name>
</gene>
<feature type="repeat" description="TPR" evidence="1">
    <location>
        <begin position="69"/>
        <end position="102"/>
    </location>
</feature>
<dbReference type="Pfam" id="PF00534">
    <property type="entry name" value="Glycos_transf_1"/>
    <property type="match status" value="1"/>
</dbReference>
<dbReference type="PANTHER" id="PTHR44366:SF1">
    <property type="entry name" value="UDP-N-ACETYLGLUCOSAMINE--PEPTIDE N-ACETYLGLUCOSAMINYLTRANSFERASE 110 KDA SUBUNIT"/>
    <property type="match status" value="1"/>
</dbReference>
<feature type="repeat" description="TPR" evidence="1">
    <location>
        <begin position="35"/>
        <end position="68"/>
    </location>
</feature>
<feature type="domain" description="Exostosin GT47" evidence="3">
    <location>
        <begin position="781"/>
        <end position="942"/>
    </location>
</feature>
<dbReference type="SUPFAM" id="SSF48452">
    <property type="entry name" value="TPR-like"/>
    <property type="match status" value="2"/>
</dbReference>
<dbReference type="GO" id="GO:0097363">
    <property type="term" value="F:protein O-acetylglucosaminyltransferase activity"/>
    <property type="evidence" value="ECO:0007669"/>
    <property type="project" value="TreeGrafter"/>
</dbReference>
<evidence type="ECO:0000313" key="4">
    <source>
        <dbReference type="EMBL" id="KMW70440.1"/>
    </source>
</evidence>
<evidence type="ECO:0000313" key="5">
    <source>
        <dbReference type="Proteomes" id="UP000033607"/>
    </source>
</evidence>
<dbReference type="InterPro" id="IPR011990">
    <property type="entry name" value="TPR-like_helical_dom_sf"/>
</dbReference>
<accession>A0A0J9EZ14</accession>
<proteinExistence type="predicted"/>
<dbReference type="InterPro" id="IPR040911">
    <property type="entry name" value="Exostosin_GT47"/>
</dbReference>
<feature type="domain" description="Glycosyl transferase family 1" evidence="2">
    <location>
        <begin position="1210"/>
        <end position="1295"/>
    </location>
</feature>
<dbReference type="Pfam" id="PF03016">
    <property type="entry name" value="Exostosin_GT47"/>
    <property type="match status" value="1"/>
</dbReference>
<name>A0A0J9EZ14_9CYAN</name>
<dbReference type="PANTHER" id="PTHR44366">
    <property type="entry name" value="UDP-N-ACETYLGLUCOSAMINE--PEPTIDE N-ACETYLGLUCOSAMINYLTRANSFERASE 110 KDA SUBUNIT"/>
    <property type="match status" value="1"/>
</dbReference>
<feature type="repeat" description="TPR" evidence="1">
    <location>
        <begin position="103"/>
        <end position="136"/>
    </location>
</feature>
<dbReference type="InterPro" id="IPR001296">
    <property type="entry name" value="Glyco_trans_1"/>
</dbReference>
<comment type="caution">
    <text evidence="4">The sequence shown here is derived from an EMBL/GenBank/DDBJ whole genome shotgun (WGS) entry which is preliminary data.</text>
</comment>
<reference evidence="4 5" key="1">
    <citation type="submission" date="2015-06" db="EMBL/GenBank/DDBJ databases">
        <title>Draft genome assembly of filamentous brackish cyanobacterium Limnoraphis robusta strain CS-951.</title>
        <authorList>
            <person name="Willis A."/>
            <person name="Parks M."/>
            <person name="Burford M.A."/>
        </authorList>
    </citation>
    <scope>NUCLEOTIDE SEQUENCE [LARGE SCALE GENOMIC DNA]</scope>
    <source>
        <strain evidence="4 5">CS-951</strain>
    </source>
</reference>
<dbReference type="InterPro" id="IPR037919">
    <property type="entry name" value="OGT"/>
</dbReference>
<evidence type="ECO:0000256" key="1">
    <source>
        <dbReference type="PROSITE-ProRule" id="PRU00339"/>
    </source>
</evidence>
<dbReference type="Proteomes" id="UP000033607">
    <property type="component" value="Unassembled WGS sequence"/>
</dbReference>
<dbReference type="Pfam" id="PF14559">
    <property type="entry name" value="TPR_19"/>
    <property type="match status" value="2"/>
</dbReference>
<dbReference type="EMBL" id="LATL02000169">
    <property type="protein sequence ID" value="KMW70440.1"/>
    <property type="molecule type" value="Genomic_DNA"/>
</dbReference>
<evidence type="ECO:0000259" key="3">
    <source>
        <dbReference type="Pfam" id="PF03016"/>
    </source>
</evidence>
<dbReference type="Gene3D" id="3.40.50.2000">
    <property type="entry name" value="Glycogen Phosphorylase B"/>
    <property type="match status" value="1"/>
</dbReference>
<dbReference type="SUPFAM" id="SSF53756">
    <property type="entry name" value="UDP-Glycosyltransferase/glycogen phosphorylase"/>
    <property type="match status" value="1"/>
</dbReference>
<dbReference type="GO" id="GO:0006493">
    <property type="term" value="P:protein O-linked glycosylation"/>
    <property type="evidence" value="ECO:0007669"/>
    <property type="project" value="InterPro"/>
</dbReference>
<protein>
    <submittedName>
        <fullName evidence="4">Uncharacterized protein</fullName>
    </submittedName>
</protein>
<organism evidence="4 5">
    <name type="scientific">Limnoraphis robusta CS-951</name>
    <dbReference type="NCBI Taxonomy" id="1637645"/>
    <lineage>
        <taxon>Bacteria</taxon>
        <taxon>Bacillati</taxon>
        <taxon>Cyanobacteriota</taxon>
        <taxon>Cyanophyceae</taxon>
        <taxon>Oscillatoriophycideae</taxon>
        <taxon>Oscillatoriales</taxon>
        <taxon>Sirenicapillariaceae</taxon>
        <taxon>Limnoraphis</taxon>
    </lineage>
</organism>
<keyword evidence="1" id="KW-0802">TPR repeat</keyword>
<evidence type="ECO:0000259" key="2">
    <source>
        <dbReference type="Pfam" id="PF00534"/>
    </source>
</evidence>
<feature type="repeat" description="TPR" evidence="1">
    <location>
        <begin position="171"/>
        <end position="204"/>
    </location>
</feature>
<dbReference type="PATRIC" id="fig|1637645.4.peg.3354"/>
<dbReference type="PROSITE" id="PS50005">
    <property type="entry name" value="TPR"/>
    <property type="match status" value="7"/>
</dbReference>